<feature type="region of interest" description="Disordered" evidence="1">
    <location>
        <begin position="400"/>
        <end position="422"/>
    </location>
</feature>
<reference evidence="3" key="1">
    <citation type="submission" date="2019-08" db="EMBL/GenBank/DDBJ databases">
        <title>The genome of the North American firefly Photinus pyralis.</title>
        <authorList>
            <consortium name="Photinus pyralis genome working group"/>
            <person name="Fallon T.R."/>
            <person name="Sander Lower S.E."/>
            <person name="Weng J.-K."/>
        </authorList>
    </citation>
    <scope>NUCLEOTIDE SEQUENCE</scope>
    <source>
        <strain evidence="3">TRF0915ILg1</strain>
        <tissue evidence="3">Whole body</tissue>
    </source>
</reference>
<keyword evidence="4" id="KW-1185">Reference proteome</keyword>
<dbReference type="PANTHER" id="PTHR46599:SF3">
    <property type="entry name" value="PIGGYBAC TRANSPOSABLE ELEMENT-DERIVED PROTEIN 4"/>
    <property type="match status" value="1"/>
</dbReference>
<dbReference type="InterPro" id="IPR029526">
    <property type="entry name" value="PGBD"/>
</dbReference>
<dbReference type="EMBL" id="VTPC01001383">
    <property type="protein sequence ID" value="KAF2902157.1"/>
    <property type="molecule type" value="Genomic_DNA"/>
</dbReference>
<accession>A0A8K0GHR4</accession>
<comment type="caution">
    <text evidence="3">The sequence shown here is derived from an EMBL/GenBank/DDBJ whole genome shotgun (WGS) entry which is preliminary data.</text>
</comment>
<name>A0A8K0GHR4_IGNLU</name>
<dbReference type="Pfam" id="PF13843">
    <property type="entry name" value="DDE_Tnp_1_7"/>
    <property type="match status" value="1"/>
</dbReference>
<feature type="domain" description="PiggyBac transposable element-derived protein" evidence="2">
    <location>
        <begin position="3"/>
        <end position="284"/>
    </location>
</feature>
<proteinExistence type="predicted"/>
<evidence type="ECO:0000259" key="2">
    <source>
        <dbReference type="Pfam" id="PF13843"/>
    </source>
</evidence>
<sequence>MVEIKALFELLYMADVKKVQHLNVKDLWTSDGSRVECMGSTMPRERSLLLLRVLRCDNFEDRAEREAYDNLVAIRDELDEFISKCRKITKMANFLLCVVEMLELFRGRCKFPYGIKVFSLGDARTFYTSNIEVYCGHQPNGPYKTENSYSDVVNDYEIISWEPGKTTLDNYFMFIPLAKTLLEKIPPSWDLSGKNKKEIPSSFLVTKRRPLSSSVFDFTKNETIVSYKVNPNKIILILFMLHHDDKIGEGTEDKAKPEMITFHDFTKGGVHVVDGMKTFYSVARNLCKCPESEKRVVNQIIRNFTSQFKQKWNESNRTYQKFVNRNESWLNATIKFPLYNELLEKKRGRERLLFDEASDCSKRMRTLQLRQNYSADELSYAAQMSLRSDSRVEASKLVKEITTASPKRAERSEASSDSEDEI</sequence>
<organism evidence="3 4">
    <name type="scientific">Ignelater luminosus</name>
    <name type="common">Cucubano</name>
    <name type="synonym">Pyrophorus luminosus</name>
    <dbReference type="NCBI Taxonomy" id="2038154"/>
    <lineage>
        <taxon>Eukaryota</taxon>
        <taxon>Metazoa</taxon>
        <taxon>Ecdysozoa</taxon>
        <taxon>Arthropoda</taxon>
        <taxon>Hexapoda</taxon>
        <taxon>Insecta</taxon>
        <taxon>Pterygota</taxon>
        <taxon>Neoptera</taxon>
        <taxon>Endopterygota</taxon>
        <taxon>Coleoptera</taxon>
        <taxon>Polyphaga</taxon>
        <taxon>Elateriformia</taxon>
        <taxon>Elateroidea</taxon>
        <taxon>Elateridae</taxon>
        <taxon>Agrypninae</taxon>
        <taxon>Pyrophorini</taxon>
        <taxon>Ignelater</taxon>
    </lineage>
</organism>
<protein>
    <recommendedName>
        <fullName evidence="2">PiggyBac transposable element-derived protein domain-containing protein</fullName>
    </recommendedName>
</protein>
<dbReference type="OrthoDB" id="10057959at2759"/>
<dbReference type="Proteomes" id="UP000801492">
    <property type="component" value="Unassembled WGS sequence"/>
</dbReference>
<evidence type="ECO:0000256" key="1">
    <source>
        <dbReference type="SAM" id="MobiDB-lite"/>
    </source>
</evidence>
<evidence type="ECO:0000313" key="3">
    <source>
        <dbReference type="EMBL" id="KAF2902157.1"/>
    </source>
</evidence>
<dbReference type="PANTHER" id="PTHR46599">
    <property type="entry name" value="PIGGYBAC TRANSPOSABLE ELEMENT-DERIVED PROTEIN 4"/>
    <property type="match status" value="1"/>
</dbReference>
<gene>
    <name evidence="3" type="ORF">ILUMI_04032</name>
</gene>
<dbReference type="AlphaFoldDB" id="A0A8K0GHR4"/>
<evidence type="ECO:0000313" key="4">
    <source>
        <dbReference type="Proteomes" id="UP000801492"/>
    </source>
</evidence>